<protein>
    <submittedName>
        <fullName evidence="1">Uncharacterized protein</fullName>
    </submittedName>
</protein>
<dbReference type="AlphaFoldDB" id="A0A5N6WDG6"/>
<accession>A0A5N6WDG6</accession>
<proteinExistence type="predicted"/>
<gene>
    <name evidence="1" type="ORF">BDV41DRAFT_380593</name>
</gene>
<evidence type="ECO:0000313" key="1">
    <source>
        <dbReference type="EMBL" id="KAE8318548.1"/>
    </source>
</evidence>
<dbReference type="Proteomes" id="UP000325433">
    <property type="component" value="Unassembled WGS sequence"/>
</dbReference>
<organism evidence="1 2">
    <name type="scientific">Aspergillus transmontanensis</name>
    <dbReference type="NCBI Taxonomy" id="1034304"/>
    <lineage>
        <taxon>Eukaryota</taxon>
        <taxon>Fungi</taxon>
        <taxon>Dikarya</taxon>
        <taxon>Ascomycota</taxon>
        <taxon>Pezizomycotina</taxon>
        <taxon>Eurotiomycetes</taxon>
        <taxon>Eurotiomycetidae</taxon>
        <taxon>Eurotiales</taxon>
        <taxon>Aspergillaceae</taxon>
        <taxon>Aspergillus</taxon>
        <taxon>Aspergillus subgen. Circumdati</taxon>
    </lineage>
</organism>
<evidence type="ECO:0000313" key="2">
    <source>
        <dbReference type="Proteomes" id="UP000325433"/>
    </source>
</evidence>
<name>A0A5N6WDG6_9EURO</name>
<keyword evidence="2" id="KW-1185">Reference proteome</keyword>
<reference evidence="2" key="1">
    <citation type="submission" date="2019-04" db="EMBL/GenBank/DDBJ databases">
        <title>Friends and foes A comparative genomics studyof 23 Aspergillus species from section Flavi.</title>
        <authorList>
            <consortium name="DOE Joint Genome Institute"/>
            <person name="Kjaerbolling I."/>
            <person name="Vesth T."/>
            <person name="Frisvad J.C."/>
            <person name="Nybo J.L."/>
            <person name="Theobald S."/>
            <person name="Kildgaard S."/>
            <person name="Isbrandt T."/>
            <person name="Kuo A."/>
            <person name="Sato A."/>
            <person name="Lyhne E.K."/>
            <person name="Kogle M.E."/>
            <person name="Wiebenga A."/>
            <person name="Kun R.S."/>
            <person name="Lubbers R.J."/>
            <person name="Makela M.R."/>
            <person name="Barry K."/>
            <person name="Chovatia M."/>
            <person name="Clum A."/>
            <person name="Daum C."/>
            <person name="Haridas S."/>
            <person name="He G."/>
            <person name="LaButti K."/>
            <person name="Lipzen A."/>
            <person name="Mondo S."/>
            <person name="Riley R."/>
            <person name="Salamov A."/>
            <person name="Simmons B.A."/>
            <person name="Magnuson J.K."/>
            <person name="Henrissat B."/>
            <person name="Mortensen U.H."/>
            <person name="Larsen T.O."/>
            <person name="Devries R.P."/>
            <person name="Grigoriev I.V."/>
            <person name="Machida M."/>
            <person name="Baker S.E."/>
            <person name="Andersen M.R."/>
        </authorList>
    </citation>
    <scope>NUCLEOTIDE SEQUENCE [LARGE SCALE GENOMIC DNA]</scope>
    <source>
        <strain evidence="2">CBS 130015</strain>
    </source>
</reference>
<sequence>MRAVPSSTRGLPPDFVALIWGCIPRNQLTPSLPAKMKISAAISTALLAVSAAAFDKNQPWGKRDYNCVNVFQGIPDNSTVAPGAEINIKFNRNSKNCESLTQYKGADYSIYLYNNPVRNLDTIHFDKELFIKRDIPEQDGAVTITIPSQEELGTVADDSVWYLRLSTSLNDAPQMPTLFNAAGPFAIRA</sequence>
<dbReference type="EMBL" id="ML738297">
    <property type="protein sequence ID" value="KAE8318548.1"/>
    <property type="molecule type" value="Genomic_DNA"/>
</dbReference>